<keyword evidence="3" id="KW-0479">Metal-binding</keyword>
<sequence>MLEPSIHLLNHAKQGKYAIPALNFHNLEILQAIIETAEKSRSPVILQISPIYLEKIGRVAAAAMAREAAKDANVPVALHLDHSDSLHWIKWALDNGFTSVMLDASSRPLDENIALAYQTAKLAHERGATAEAELGHIGGVEDNRETGTNPDMGLADPDEAAKLVRDSGIDILAPAVGSAHGLYKRPPKIDFHLIKKLAAALKIPLVLHGGSGIPDAMVREAISCGITKVNIGTELKVAWARWMSEALGHEQEPWKAAVKTRAGVARVVEQKIQMCGSAGRA</sequence>
<comment type="cofactor">
    <cofactor evidence="3">
        <name>Zn(2+)</name>
        <dbReference type="ChEBI" id="CHEBI:29105"/>
    </cofactor>
    <text evidence="3">Binds 2 Zn(2+) ions per subunit. One is catalytic and the other provides a structural contribution.</text>
</comment>
<dbReference type="EC" id="4.1.2.-" evidence="4"/>
<dbReference type="GO" id="GO:0008270">
    <property type="term" value="F:zinc ion binding"/>
    <property type="evidence" value="ECO:0007669"/>
    <property type="project" value="InterPro"/>
</dbReference>
<dbReference type="NCBIfam" id="TIGR00167">
    <property type="entry name" value="cbbA"/>
    <property type="match status" value="1"/>
</dbReference>
<dbReference type="PANTHER" id="PTHR30304">
    <property type="entry name" value="D-TAGATOSE-1,6-BISPHOSPHATE ALDOLASE"/>
    <property type="match status" value="1"/>
</dbReference>
<evidence type="ECO:0000256" key="3">
    <source>
        <dbReference type="PIRSR" id="PIRSR001359-3"/>
    </source>
</evidence>
<feature type="binding site" evidence="3">
    <location>
        <position position="133"/>
    </location>
    <ligand>
        <name>Zn(2+)</name>
        <dbReference type="ChEBI" id="CHEBI:29105"/>
        <label>2</label>
    </ligand>
</feature>
<keyword evidence="6" id="KW-1185">Reference proteome</keyword>
<dbReference type="InterPro" id="IPR000771">
    <property type="entry name" value="FBA_II"/>
</dbReference>
<keyword evidence="4" id="KW-0456">Lyase</keyword>
<dbReference type="Proteomes" id="UP000836597">
    <property type="component" value="Chromosome"/>
</dbReference>
<evidence type="ECO:0000313" key="6">
    <source>
        <dbReference type="Proteomes" id="UP001071230"/>
    </source>
</evidence>
<dbReference type="KEGG" id="aacx:DEACI_3904"/>
<dbReference type="SUPFAM" id="SSF51569">
    <property type="entry name" value="Aldolase"/>
    <property type="match status" value="1"/>
</dbReference>
<feature type="active site" description="Proton donor" evidence="1">
    <location>
        <position position="81"/>
    </location>
</feature>
<proteinExistence type="predicted"/>
<dbReference type="PIRSF" id="PIRSF001359">
    <property type="entry name" value="F_bP_aldolase_II"/>
    <property type="match status" value="1"/>
</dbReference>
<accession>A0A8S0X1D7</accession>
<gene>
    <name evidence="5" type="ORF">DEACI_0055</name>
    <name evidence="4" type="ORF">DEACI_3904</name>
</gene>
<evidence type="ECO:0000256" key="2">
    <source>
        <dbReference type="PIRSR" id="PIRSR001359-2"/>
    </source>
</evidence>
<protein>
    <submittedName>
        <fullName evidence="5">D-tagatose-1,6-bisphosphate aldolase subunit KbaY</fullName>
    </submittedName>
    <submittedName>
        <fullName evidence="4">Fructose-bisphosphate aldolase class-II</fullName>
        <ecNumber evidence="4">4.1.2.-</ecNumber>
    </submittedName>
</protein>
<dbReference type="Gene3D" id="3.20.20.70">
    <property type="entry name" value="Aldolase class I"/>
    <property type="match status" value="1"/>
</dbReference>
<feature type="binding site" evidence="2">
    <location>
        <position position="181"/>
    </location>
    <ligand>
        <name>dihydroxyacetone phosphate</name>
        <dbReference type="ChEBI" id="CHEBI:57642"/>
    </ligand>
</feature>
<feature type="binding site" evidence="3">
    <location>
        <position position="180"/>
    </location>
    <ligand>
        <name>Zn(2+)</name>
        <dbReference type="ChEBI" id="CHEBI:29105"/>
        <label>1</label>
        <note>catalytic</note>
    </ligand>
</feature>
<dbReference type="InterPro" id="IPR013785">
    <property type="entry name" value="Aldolase_TIM"/>
</dbReference>
<reference evidence="4" key="2">
    <citation type="submission" date="2020-01" db="EMBL/GenBank/DDBJ databases">
        <authorList>
            <person name="Hornung B."/>
        </authorList>
    </citation>
    <scope>NUCLEOTIDE SEQUENCE</scope>
    <source>
        <strain evidence="4">PacBioINE</strain>
    </source>
</reference>
<feature type="binding site" evidence="3">
    <location>
        <position position="82"/>
    </location>
    <ligand>
        <name>Zn(2+)</name>
        <dbReference type="ChEBI" id="CHEBI:29105"/>
        <label>1</label>
        <note>catalytic</note>
    </ligand>
</feature>
<evidence type="ECO:0000313" key="4">
    <source>
        <dbReference type="EMBL" id="CAA7603081.1"/>
    </source>
</evidence>
<dbReference type="InterPro" id="IPR050246">
    <property type="entry name" value="Class_II_FBP_aldolase"/>
</dbReference>
<dbReference type="RefSeq" id="WP_240986346.1">
    <property type="nucleotide sequence ID" value="NZ_CDGJ01000002.1"/>
</dbReference>
<dbReference type="CDD" id="cd00947">
    <property type="entry name" value="TBP_aldolase_IIB"/>
    <property type="match status" value="1"/>
</dbReference>
<name>A0A8S0X1D7_9FIRM</name>
<dbReference type="Proteomes" id="UP001071230">
    <property type="component" value="Unassembled WGS sequence"/>
</dbReference>
<dbReference type="Pfam" id="PF01116">
    <property type="entry name" value="F_bP_aldolase"/>
    <property type="match status" value="1"/>
</dbReference>
<dbReference type="EMBL" id="CDGJ01000002">
    <property type="protein sequence ID" value="CEJ05681.1"/>
    <property type="molecule type" value="Genomic_DNA"/>
</dbReference>
<organism evidence="4">
    <name type="scientific">Acididesulfobacillus acetoxydans</name>
    <dbReference type="NCBI Taxonomy" id="1561005"/>
    <lineage>
        <taxon>Bacteria</taxon>
        <taxon>Bacillati</taxon>
        <taxon>Bacillota</taxon>
        <taxon>Clostridia</taxon>
        <taxon>Eubacteriales</taxon>
        <taxon>Peptococcaceae</taxon>
        <taxon>Acididesulfobacillus</taxon>
    </lineage>
</organism>
<feature type="binding site" evidence="2">
    <location>
        <begin position="230"/>
        <end position="233"/>
    </location>
    <ligand>
        <name>dihydroxyacetone phosphate</name>
        <dbReference type="ChEBI" id="CHEBI:57642"/>
    </ligand>
</feature>
<dbReference type="GO" id="GO:0005975">
    <property type="term" value="P:carbohydrate metabolic process"/>
    <property type="evidence" value="ECO:0007669"/>
    <property type="project" value="InterPro"/>
</dbReference>
<dbReference type="EMBL" id="LR746496">
    <property type="protein sequence ID" value="CAA7603081.1"/>
    <property type="molecule type" value="Genomic_DNA"/>
</dbReference>
<keyword evidence="3" id="KW-0862">Zinc</keyword>
<dbReference type="AlphaFoldDB" id="A0A8S0X1D7"/>
<dbReference type="GO" id="GO:0016832">
    <property type="term" value="F:aldehyde-lyase activity"/>
    <property type="evidence" value="ECO:0007669"/>
    <property type="project" value="InterPro"/>
</dbReference>
<evidence type="ECO:0000313" key="5">
    <source>
        <dbReference type="EMBL" id="CEJ05681.1"/>
    </source>
</evidence>
<feature type="binding site" evidence="2">
    <location>
        <begin position="209"/>
        <end position="211"/>
    </location>
    <ligand>
        <name>dihydroxyacetone phosphate</name>
        <dbReference type="ChEBI" id="CHEBI:57642"/>
    </ligand>
</feature>
<dbReference type="PANTHER" id="PTHR30304:SF0">
    <property type="entry name" value="D-TAGATOSE-1,6-BISPHOSPHATE ALDOLASE SUBUNIT GATY-RELATED"/>
    <property type="match status" value="1"/>
</dbReference>
<feature type="binding site" evidence="3">
    <location>
        <position position="208"/>
    </location>
    <ligand>
        <name>Zn(2+)</name>
        <dbReference type="ChEBI" id="CHEBI:29105"/>
        <label>1</label>
        <note>catalytic</note>
    </ligand>
</feature>
<evidence type="ECO:0000256" key="1">
    <source>
        <dbReference type="PIRSR" id="PIRSR001359-1"/>
    </source>
</evidence>
<feature type="binding site" evidence="3">
    <location>
        <position position="103"/>
    </location>
    <ligand>
        <name>Zn(2+)</name>
        <dbReference type="ChEBI" id="CHEBI:29105"/>
        <label>2</label>
    </ligand>
</feature>
<reference evidence="5" key="1">
    <citation type="submission" date="2014-11" db="EMBL/GenBank/DDBJ databases">
        <authorList>
            <person name="Hornung B.V."/>
        </authorList>
    </citation>
    <scope>NUCLEOTIDE SEQUENCE</scope>
    <source>
        <strain evidence="5">INE</strain>
    </source>
</reference>